<dbReference type="PANTHER" id="PTHR36699:SF1">
    <property type="entry name" value="L,D-TRANSPEPTIDASE YAFK-RELATED"/>
    <property type="match status" value="1"/>
</dbReference>
<dbReference type="GO" id="GO:0004180">
    <property type="term" value="F:carboxypeptidase activity"/>
    <property type="evidence" value="ECO:0007669"/>
    <property type="project" value="UniProtKB-ARBA"/>
</dbReference>
<accession>A0A7Y8GV53</accession>
<evidence type="ECO:0000256" key="6">
    <source>
        <dbReference type="ARBA" id="ARBA00023316"/>
    </source>
</evidence>
<dbReference type="GO" id="GO:0071555">
    <property type="term" value="P:cell wall organization"/>
    <property type="evidence" value="ECO:0007669"/>
    <property type="project" value="UniProtKB-UniRule"/>
</dbReference>
<dbReference type="InterPro" id="IPR056203">
    <property type="entry name" value="Cds6_C"/>
</dbReference>
<dbReference type="UniPathway" id="UPA00219"/>
<comment type="pathway">
    <text evidence="1 7">Cell wall biogenesis; peptidoglycan biosynthesis.</text>
</comment>
<comment type="caution">
    <text evidence="9">The sequence shown here is derived from an EMBL/GenBank/DDBJ whole genome shotgun (WGS) entry which is preliminary data.</text>
</comment>
<dbReference type="InterPro" id="IPR005490">
    <property type="entry name" value="LD_TPept_cat_dom"/>
</dbReference>
<keyword evidence="3" id="KW-0808">Transferase</keyword>
<evidence type="ECO:0000256" key="1">
    <source>
        <dbReference type="ARBA" id="ARBA00004752"/>
    </source>
</evidence>
<keyword evidence="4 7" id="KW-0133">Cell shape</keyword>
<proteinExistence type="inferred from homology"/>
<feature type="domain" description="L,D-TPase catalytic" evidence="8">
    <location>
        <begin position="150"/>
        <end position="296"/>
    </location>
</feature>
<reference evidence="9 10" key="1">
    <citation type="submission" date="2019-09" db="EMBL/GenBank/DDBJ databases">
        <title>Hydrogenophaga aromatica sp. nov., isolated from a para-xylene-degrading enrichment culture.</title>
        <authorList>
            <person name="Tancsics A."/>
            <person name="Banerjee S."/>
        </authorList>
    </citation>
    <scope>NUCLEOTIDE SEQUENCE [LARGE SCALE GENOMIC DNA]</scope>
    <source>
        <strain evidence="9 10">D2P1</strain>
    </source>
</reference>
<dbReference type="CDD" id="cd16913">
    <property type="entry name" value="YkuD_like"/>
    <property type="match status" value="1"/>
</dbReference>
<keyword evidence="5 7" id="KW-0573">Peptidoglycan synthesis</keyword>
<sequence>MLDNALSKVQDAAQLLGTPKAASGLLSSPLSGEALQQVMPLMGQAEARLIEIYQLISQGLAREALTKADALVRDHPNFHLAHLVHGDLLSLQTRPVHKLGDVPDTKALAASEQLKTLREESHRRLRALMERPPAGSIPAQFLALSSQSRHAIAIDASRSRLYLFENQTPSASGSLIAKAPRLHLVGDFYISVGLSGIEKTVEGDKRTPLGVYYITSNLNPDNLPDLYGVGALPINYPNPLDVQRGKTGSGIWLHGTPREQFVRAPQASDGCVVLSNPDLERLLKTVQIRTTPVVIAPELQWVQPEALDTERQAFEAALEAWRVAKSEGNLGQLKGFYSSRFLNQGRDLAQWWPRVESELRPEKGPRELQLKELSLLRWRDAQDTMVVTFGEVPLGQSRGVTRRQYWALERDQWKIFSEGTL</sequence>
<evidence type="ECO:0000313" key="9">
    <source>
        <dbReference type="EMBL" id="NWF45441.1"/>
    </source>
</evidence>
<dbReference type="GO" id="GO:0016740">
    <property type="term" value="F:transferase activity"/>
    <property type="evidence" value="ECO:0007669"/>
    <property type="project" value="UniProtKB-KW"/>
</dbReference>
<evidence type="ECO:0000256" key="2">
    <source>
        <dbReference type="ARBA" id="ARBA00005992"/>
    </source>
</evidence>
<dbReference type="EMBL" id="VYGV01000006">
    <property type="protein sequence ID" value="NWF45441.1"/>
    <property type="molecule type" value="Genomic_DNA"/>
</dbReference>
<dbReference type="AlphaFoldDB" id="A0A7Y8GV53"/>
<feature type="active site" description="Proton donor/acceptor" evidence="7">
    <location>
        <position position="254"/>
    </location>
</feature>
<dbReference type="Proteomes" id="UP000545507">
    <property type="component" value="Unassembled WGS sequence"/>
</dbReference>
<keyword evidence="10" id="KW-1185">Reference proteome</keyword>
<comment type="similarity">
    <text evidence="2">Belongs to the YkuD family.</text>
</comment>
<dbReference type="Gene3D" id="2.40.440.10">
    <property type="entry name" value="L,D-transpeptidase catalytic domain-like"/>
    <property type="match status" value="1"/>
</dbReference>
<dbReference type="PANTHER" id="PTHR36699">
    <property type="entry name" value="LD-TRANSPEPTIDASE"/>
    <property type="match status" value="1"/>
</dbReference>
<dbReference type="Pfam" id="PF03734">
    <property type="entry name" value="YkuD"/>
    <property type="match status" value="1"/>
</dbReference>
<evidence type="ECO:0000256" key="3">
    <source>
        <dbReference type="ARBA" id="ARBA00022679"/>
    </source>
</evidence>
<dbReference type="GO" id="GO:0008360">
    <property type="term" value="P:regulation of cell shape"/>
    <property type="evidence" value="ECO:0007669"/>
    <property type="project" value="UniProtKB-UniRule"/>
</dbReference>
<dbReference type="InterPro" id="IPR038063">
    <property type="entry name" value="Transpep_catalytic_dom"/>
</dbReference>
<evidence type="ECO:0000313" key="10">
    <source>
        <dbReference type="Proteomes" id="UP000545507"/>
    </source>
</evidence>
<evidence type="ECO:0000256" key="4">
    <source>
        <dbReference type="ARBA" id="ARBA00022960"/>
    </source>
</evidence>
<protein>
    <submittedName>
        <fullName evidence="9">L,D-transpeptidase family protein</fullName>
    </submittedName>
</protein>
<dbReference type="Pfam" id="PF24125">
    <property type="entry name" value="Cds6_C"/>
    <property type="match status" value="1"/>
</dbReference>
<evidence type="ECO:0000256" key="5">
    <source>
        <dbReference type="ARBA" id="ARBA00022984"/>
    </source>
</evidence>
<evidence type="ECO:0000259" key="8">
    <source>
        <dbReference type="PROSITE" id="PS52029"/>
    </source>
</evidence>
<keyword evidence="6 7" id="KW-0961">Cell wall biogenesis/degradation</keyword>
<name>A0A7Y8GV53_9BURK</name>
<organism evidence="9 10">
    <name type="scientific">Hydrogenophaga aromaticivorans</name>
    <dbReference type="NCBI Taxonomy" id="2610898"/>
    <lineage>
        <taxon>Bacteria</taxon>
        <taxon>Pseudomonadati</taxon>
        <taxon>Pseudomonadota</taxon>
        <taxon>Betaproteobacteria</taxon>
        <taxon>Burkholderiales</taxon>
        <taxon>Comamonadaceae</taxon>
        <taxon>Hydrogenophaga</taxon>
    </lineage>
</organism>
<dbReference type="SUPFAM" id="SSF141523">
    <property type="entry name" value="L,D-transpeptidase catalytic domain-like"/>
    <property type="match status" value="1"/>
</dbReference>
<feature type="active site" description="Nucleophile" evidence="7">
    <location>
        <position position="271"/>
    </location>
</feature>
<dbReference type="PROSITE" id="PS52029">
    <property type="entry name" value="LD_TPASE"/>
    <property type="match status" value="1"/>
</dbReference>
<gene>
    <name evidence="9" type="ORF">F3K02_09305</name>
</gene>
<dbReference type="GO" id="GO:0009252">
    <property type="term" value="P:peptidoglycan biosynthetic process"/>
    <property type="evidence" value="ECO:0007669"/>
    <property type="project" value="UniProtKB-UniPathway"/>
</dbReference>
<evidence type="ECO:0000256" key="7">
    <source>
        <dbReference type="PROSITE-ProRule" id="PRU01373"/>
    </source>
</evidence>